<dbReference type="CDD" id="cd01886">
    <property type="entry name" value="EF-G"/>
    <property type="match status" value="1"/>
</dbReference>
<sequence>MSDTKSPNINSLSKVRNIGIMAHIDAGKTTTTERILFYTGKNYKIGEVHDGNTTMDWMQQEQERGITITSAATTCFWKDHKINIIDTPGHVDFTIEVERALRVLDGAVAVYCAVGAVQPQSETVWRQARKYNVPTIAFVNKMDRVGADFNNVVSDLRNKLSANAVPIQMPIGAEAEFSGVIDLIKMKSFTFSGAKGEEILESAIPEELADDAELARAEMIDSLSELSDEIADLYLEEKEIPEELIIAVLREHTIKNDLVPVLCGTAFKNKGVQCLLDAVLAILPAPNELPDKQGLNPKNDEEILLASNPKGPIVALVFKIMTDPYVGRITYVRIYSGSIKKGDKVENFRNKKNEKISRLLQMHANSQEDIKSAQAGDIVAIVGARFCTTGDTLSTNDFPCVLEEMTFPDTVISMVIEPKSSSEKDKLEIALKALSDEDPTFNISFNEETAQTLISGMGELHLEIIADRLIREFKVNANTGSPQVSYREAILKTAEFTETFVRETPNGNLFAEVSLKVEPLERGKGFVLDNRLSPGIIPESFENSIIEGINESSRTGVEHGYPLTDTKVSIVGAAHHSTDSSDIAFKAAASIALRNAALKAQLVKLEPMMKLEIDTPEENTGDVIGDISSRRGSVLNMESVGNFSKISAHVPLAKLFRYTTDLRSLTKGRASASIELSHFSEVSEK</sequence>
<dbReference type="Pfam" id="PF00679">
    <property type="entry name" value="EFG_C"/>
    <property type="match status" value="1"/>
</dbReference>
<dbReference type="SMART" id="SM00889">
    <property type="entry name" value="EFG_IV"/>
    <property type="match status" value="1"/>
</dbReference>
<dbReference type="SUPFAM" id="SSF54211">
    <property type="entry name" value="Ribosomal protein S5 domain 2-like"/>
    <property type="match status" value="1"/>
</dbReference>
<evidence type="ECO:0000256" key="4">
    <source>
        <dbReference type="ARBA" id="ARBA00022917"/>
    </source>
</evidence>
<accession>A0ABY7VXR8</accession>
<dbReference type="PRINTS" id="PR00315">
    <property type="entry name" value="ELONGATNFCT"/>
</dbReference>
<dbReference type="PROSITE" id="PS00301">
    <property type="entry name" value="G_TR_1"/>
    <property type="match status" value="1"/>
</dbReference>
<dbReference type="InterPro" id="IPR005225">
    <property type="entry name" value="Small_GTP-bd"/>
</dbReference>
<keyword evidence="2 7" id="KW-0547">Nucleotide-binding</keyword>
<dbReference type="InterPro" id="IPR004540">
    <property type="entry name" value="Transl_elong_EFG/EF2"/>
</dbReference>
<dbReference type="SMART" id="SM00838">
    <property type="entry name" value="EFG_C"/>
    <property type="match status" value="1"/>
</dbReference>
<evidence type="ECO:0000313" key="10">
    <source>
        <dbReference type="EMBL" id="WDE98716.1"/>
    </source>
</evidence>
<dbReference type="CDD" id="cd03713">
    <property type="entry name" value="EFG_mtEFG_C"/>
    <property type="match status" value="1"/>
</dbReference>
<dbReference type="NCBIfam" id="TIGR00231">
    <property type="entry name" value="small_GTP"/>
    <property type="match status" value="1"/>
</dbReference>
<keyword evidence="5 7" id="KW-0342">GTP-binding</keyword>
<keyword evidence="7" id="KW-0963">Cytoplasm</keyword>
<dbReference type="NCBIfam" id="TIGR00484">
    <property type="entry name" value="EF-G"/>
    <property type="match status" value="1"/>
</dbReference>
<dbReference type="InterPro" id="IPR005517">
    <property type="entry name" value="Transl_elong_EFG/EF2_IV"/>
</dbReference>
<dbReference type="SUPFAM" id="SSF50447">
    <property type="entry name" value="Translation proteins"/>
    <property type="match status" value="1"/>
</dbReference>
<dbReference type="InterPro" id="IPR000795">
    <property type="entry name" value="T_Tr_GTP-bd_dom"/>
</dbReference>
<dbReference type="InterPro" id="IPR009022">
    <property type="entry name" value="EFG_III"/>
</dbReference>
<evidence type="ECO:0000256" key="2">
    <source>
        <dbReference type="ARBA" id="ARBA00022741"/>
    </source>
</evidence>
<dbReference type="SUPFAM" id="SSF52540">
    <property type="entry name" value="P-loop containing nucleoside triphosphate hydrolases"/>
    <property type="match status" value="1"/>
</dbReference>
<dbReference type="NCBIfam" id="NF009381">
    <property type="entry name" value="PRK12740.1-5"/>
    <property type="match status" value="1"/>
</dbReference>
<evidence type="ECO:0000256" key="5">
    <source>
        <dbReference type="ARBA" id="ARBA00023134"/>
    </source>
</evidence>
<evidence type="ECO:0000256" key="8">
    <source>
        <dbReference type="NCBIfam" id="TIGR00484"/>
    </source>
</evidence>
<dbReference type="Gene3D" id="2.40.30.10">
    <property type="entry name" value="Translation factors"/>
    <property type="match status" value="1"/>
</dbReference>
<dbReference type="InterPro" id="IPR053905">
    <property type="entry name" value="EF-G-like_DII"/>
</dbReference>
<feature type="domain" description="Tr-type G" evidence="9">
    <location>
        <begin position="13"/>
        <end position="287"/>
    </location>
</feature>
<dbReference type="InterPro" id="IPR014721">
    <property type="entry name" value="Ribsml_uS5_D2-typ_fold_subgr"/>
</dbReference>
<evidence type="ECO:0000256" key="7">
    <source>
        <dbReference type="HAMAP-Rule" id="MF_00054"/>
    </source>
</evidence>
<comment type="function">
    <text evidence="6 7">Catalyzes the GTP-dependent ribosomal translocation step during translation elongation. During this step, the ribosome changes from the pre-translocational (PRE) to the post-translocational (POST) state as the newly formed A-site-bound peptidyl-tRNA and P-site-bound deacylated tRNA move to the P and E sites, respectively. Catalyzes the coordinated movement of the two tRNA molecules, the mRNA and conformational changes in the ribosome.</text>
</comment>
<dbReference type="HAMAP" id="MF_00054_B">
    <property type="entry name" value="EF_G_EF_2_B"/>
    <property type="match status" value="1"/>
</dbReference>
<dbReference type="PROSITE" id="PS51722">
    <property type="entry name" value="G_TR_2"/>
    <property type="match status" value="1"/>
</dbReference>
<dbReference type="Gene3D" id="3.30.70.870">
    <property type="entry name" value="Elongation Factor G (Translational Gtpase), domain 3"/>
    <property type="match status" value="1"/>
</dbReference>
<dbReference type="EMBL" id="CP117812">
    <property type="protein sequence ID" value="WDE98716.1"/>
    <property type="molecule type" value="Genomic_DNA"/>
</dbReference>
<evidence type="ECO:0000259" key="9">
    <source>
        <dbReference type="PROSITE" id="PS51722"/>
    </source>
</evidence>
<keyword evidence="4 7" id="KW-0648">Protein biosynthesis</keyword>
<dbReference type="InterPro" id="IPR000640">
    <property type="entry name" value="EFG_V-like"/>
</dbReference>
<dbReference type="Gene3D" id="3.30.230.10">
    <property type="match status" value="1"/>
</dbReference>
<dbReference type="Pfam" id="PF22042">
    <property type="entry name" value="EF-G_D2"/>
    <property type="match status" value="1"/>
</dbReference>
<feature type="binding site" evidence="7">
    <location>
        <begin position="140"/>
        <end position="143"/>
    </location>
    <ligand>
        <name>GTP</name>
        <dbReference type="ChEBI" id="CHEBI:37565"/>
    </ligand>
</feature>
<dbReference type="InterPro" id="IPR035647">
    <property type="entry name" value="EFG_III/V"/>
</dbReference>
<dbReference type="GO" id="GO:0003746">
    <property type="term" value="F:translation elongation factor activity"/>
    <property type="evidence" value="ECO:0007669"/>
    <property type="project" value="UniProtKB-KW"/>
</dbReference>
<comment type="similarity">
    <text evidence="1 7">Belongs to the TRAFAC class translation factor GTPase superfamily. Classic translation factor GTPase family. EF-G/EF-2 subfamily.</text>
</comment>
<dbReference type="InterPro" id="IPR020568">
    <property type="entry name" value="Ribosomal_Su5_D2-typ_SF"/>
</dbReference>
<dbReference type="InterPro" id="IPR035649">
    <property type="entry name" value="EFG_V"/>
</dbReference>
<feature type="binding site" evidence="7">
    <location>
        <begin position="86"/>
        <end position="90"/>
    </location>
    <ligand>
        <name>GTP</name>
        <dbReference type="ChEBI" id="CHEBI:37565"/>
    </ligand>
</feature>
<dbReference type="Gene3D" id="3.30.70.240">
    <property type="match status" value="1"/>
</dbReference>
<keyword evidence="3 7" id="KW-0251">Elongation factor</keyword>
<dbReference type="CDD" id="cd16262">
    <property type="entry name" value="EFG_III"/>
    <property type="match status" value="1"/>
</dbReference>
<dbReference type="Gene3D" id="3.40.50.300">
    <property type="entry name" value="P-loop containing nucleotide triphosphate hydrolases"/>
    <property type="match status" value="1"/>
</dbReference>
<evidence type="ECO:0000256" key="6">
    <source>
        <dbReference type="ARBA" id="ARBA00024731"/>
    </source>
</evidence>
<dbReference type="RefSeq" id="WP_274153585.1">
    <property type="nucleotide sequence ID" value="NZ_CP117812.1"/>
</dbReference>
<organism evidence="10 11">
    <name type="scientific">Lentisphaera profundi</name>
    <dbReference type="NCBI Taxonomy" id="1658616"/>
    <lineage>
        <taxon>Bacteria</taxon>
        <taxon>Pseudomonadati</taxon>
        <taxon>Lentisphaerota</taxon>
        <taxon>Lentisphaeria</taxon>
        <taxon>Lentisphaerales</taxon>
        <taxon>Lentisphaeraceae</taxon>
        <taxon>Lentisphaera</taxon>
    </lineage>
</organism>
<dbReference type="InterPro" id="IPR041095">
    <property type="entry name" value="EFG_II"/>
</dbReference>
<dbReference type="Pfam" id="PF14492">
    <property type="entry name" value="EFG_III"/>
    <property type="match status" value="1"/>
</dbReference>
<keyword evidence="11" id="KW-1185">Reference proteome</keyword>
<dbReference type="PANTHER" id="PTHR43261">
    <property type="entry name" value="TRANSLATION ELONGATION FACTOR G-RELATED"/>
    <property type="match status" value="1"/>
</dbReference>
<evidence type="ECO:0000313" key="11">
    <source>
        <dbReference type="Proteomes" id="UP001214250"/>
    </source>
</evidence>
<feature type="binding site" evidence="7">
    <location>
        <begin position="22"/>
        <end position="29"/>
    </location>
    <ligand>
        <name>GTP</name>
        <dbReference type="ChEBI" id="CHEBI:37565"/>
    </ligand>
</feature>
<dbReference type="Pfam" id="PF00009">
    <property type="entry name" value="GTP_EFTU"/>
    <property type="match status" value="1"/>
</dbReference>
<comment type="subcellular location">
    <subcellularLocation>
        <location evidence="7">Cytoplasm</location>
    </subcellularLocation>
</comment>
<dbReference type="InterPro" id="IPR027417">
    <property type="entry name" value="P-loop_NTPase"/>
</dbReference>
<dbReference type="PANTHER" id="PTHR43261:SF1">
    <property type="entry name" value="RIBOSOME-RELEASING FACTOR 2, MITOCHONDRIAL"/>
    <property type="match status" value="1"/>
</dbReference>
<dbReference type="CDD" id="cd04088">
    <property type="entry name" value="EFG_mtEFG_II"/>
    <property type="match status" value="1"/>
</dbReference>
<evidence type="ECO:0000256" key="1">
    <source>
        <dbReference type="ARBA" id="ARBA00005870"/>
    </source>
</evidence>
<dbReference type="Proteomes" id="UP001214250">
    <property type="component" value="Chromosome 2"/>
</dbReference>
<name>A0ABY7VXR8_9BACT</name>
<dbReference type="Pfam" id="PF03764">
    <property type="entry name" value="EFG_IV"/>
    <property type="match status" value="1"/>
</dbReference>
<dbReference type="InterPro" id="IPR009000">
    <property type="entry name" value="Transl_B-barrel_sf"/>
</dbReference>
<evidence type="ECO:0000256" key="3">
    <source>
        <dbReference type="ARBA" id="ARBA00022768"/>
    </source>
</evidence>
<proteinExistence type="inferred from homology"/>
<protein>
    <recommendedName>
        <fullName evidence="7 8">Elongation factor G</fullName>
        <shortName evidence="7">EF-G</shortName>
    </recommendedName>
</protein>
<dbReference type="InterPro" id="IPR031157">
    <property type="entry name" value="G_TR_CS"/>
</dbReference>
<gene>
    <name evidence="7 10" type="primary">fusA</name>
    <name evidence="10" type="ORF">PQO03_12800</name>
</gene>
<reference evidence="10 11" key="1">
    <citation type="submission" date="2023-02" db="EMBL/GenBank/DDBJ databases">
        <title>Genome sequence of Lentisphaera profundi SAORIC-696.</title>
        <authorList>
            <person name="Kim e."/>
            <person name="Cho J.-C."/>
            <person name="Choi A."/>
            <person name="Kang I."/>
        </authorList>
    </citation>
    <scope>NUCLEOTIDE SEQUENCE [LARGE SCALE GENOMIC DNA]</scope>
    <source>
        <strain evidence="10 11">SAORIC-696</strain>
    </source>
</reference>
<dbReference type="SUPFAM" id="SSF54980">
    <property type="entry name" value="EF-G C-terminal domain-like"/>
    <property type="match status" value="2"/>
</dbReference>